<reference evidence="2 3" key="1">
    <citation type="submission" date="2016-09" db="EMBL/GenBank/DDBJ databases">
        <title>Photobacterium proteolyticum sp. nov. a protease producing bacterium isolated from ocean sediments of Laizhou Bay.</title>
        <authorList>
            <person name="Li Y."/>
        </authorList>
    </citation>
    <scope>NUCLEOTIDE SEQUENCE [LARGE SCALE GENOMIC DNA]</scope>
    <source>
        <strain evidence="2 3">13-12</strain>
    </source>
</reference>
<sequence length="209" mass="23167">MTVGSGFIPMLYHNQLAATLNRPSLIARQFCLGYLAIALFFSSYILADTNTQSNSGYSPHEVKALYLYHFANFVRWPEPLPERIRYCSLGSDTATLTLKQVLFRKTPPNRSATVTSITNFNQAGDSCEVLYIPQDTLKQYKTIPQLTGVLTVSDGLRFLQRGGMIELRATKNRIKPAIAIDNVTKGQLTISSRLLRIALPPSGQKGGQP</sequence>
<feature type="transmembrane region" description="Helical" evidence="1">
    <location>
        <begin position="26"/>
        <end position="47"/>
    </location>
</feature>
<keyword evidence="1" id="KW-0812">Transmembrane</keyword>
<organism evidence="2 3">
    <name type="scientific">Photobacterium proteolyticum</name>
    <dbReference type="NCBI Taxonomy" id="1903952"/>
    <lineage>
        <taxon>Bacteria</taxon>
        <taxon>Pseudomonadati</taxon>
        <taxon>Pseudomonadota</taxon>
        <taxon>Gammaproteobacteria</taxon>
        <taxon>Vibrionales</taxon>
        <taxon>Vibrionaceae</taxon>
        <taxon>Photobacterium</taxon>
    </lineage>
</organism>
<keyword evidence="1" id="KW-0472">Membrane</keyword>
<gene>
    <name evidence="2" type="ORF">BIT28_04630</name>
</gene>
<keyword evidence="1" id="KW-1133">Transmembrane helix</keyword>
<dbReference type="Proteomes" id="UP000186905">
    <property type="component" value="Unassembled WGS sequence"/>
</dbReference>
<evidence type="ECO:0000313" key="2">
    <source>
        <dbReference type="EMBL" id="OLQ77640.1"/>
    </source>
</evidence>
<protein>
    <recommendedName>
        <fullName evidence="4">DUF4154 domain-containing protein</fullName>
    </recommendedName>
</protein>
<name>A0A1Q9GSE6_9GAMM</name>
<comment type="caution">
    <text evidence="2">The sequence shown here is derived from an EMBL/GenBank/DDBJ whole genome shotgun (WGS) entry which is preliminary data.</text>
</comment>
<accession>A0A1Q9GSE6</accession>
<evidence type="ECO:0008006" key="4">
    <source>
        <dbReference type="Google" id="ProtNLM"/>
    </source>
</evidence>
<dbReference type="OrthoDB" id="5829553at2"/>
<evidence type="ECO:0000256" key="1">
    <source>
        <dbReference type="SAM" id="Phobius"/>
    </source>
</evidence>
<keyword evidence="3" id="KW-1185">Reference proteome</keyword>
<dbReference type="InterPro" id="IPR025293">
    <property type="entry name" value="YfiR/HmsC-like"/>
</dbReference>
<dbReference type="Pfam" id="PF13689">
    <property type="entry name" value="DUF4154"/>
    <property type="match status" value="1"/>
</dbReference>
<dbReference type="STRING" id="1903952.BIT28_04630"/>
<evidence type="ECO:0000313" key="3">
    <source>
        <dbReference type="Proteomes" id="UP000186905"/>
    </source>
</evidence>
<dbReference type="AlphaFoldDB" id="A0A1Q9GSE6"/>
<dbReference type="EMBL" id="MJIL01000060">
    <property type="protein sequence ID" value="OLQ77640.1"/>
    <property type="molecule type" value="Genomic_DNA"/>
</dbReference>
<proteinExistence type="predicted"/>